<comment type="caution">
    <text evidence="5">The sequence shown here is derived from an EMBL/GenBank/DDBJ whole genome shotgun (WGS) entry which is preliminary data.</text>
</comment>
<dbReference type="InterPro" id="IPR050641">
    <property type="entry name" value="RIFMO-like"/>
</dbReference>
<keyword evidence="5" id="KW-0560">Oxidoreductase</keyword>
<gene>
    <name evidence="5" type="ORF">M0L20_01020</name>
</gene>
<dbReference type="InterPro" id="IPR036188">
    <property type="entry name" value="FAD/NAD-bd_sf"/>
</dbReference>
<dbReference type="PRINTS" id="PR00420">
    <property type="entry name" value="RNGMNOXGNASE"/>
</dbReference>
<dbReference type="Gene3D" id="3.50.50.60">
    <property type="entry name" value="FAD/NAD(P)-binding domain"/>
    <property type="match status" value="1"/>
</dbReference>
<evidence type="ECO:0000313" key="5">
    <source>
        <dbReference type="EMBL" id="MCK8490409.1"/>
    </source>
</evidence>
<dbReference type="Gene3D" id="3.30.70.2450">
    <property type="match status" value="1"/>
</dbReference>
<keyword evidence="2" id="KW-0285">Flavoprotein</keyword>
<keyword evidence="6" id="KW-1185">Reference proteome</keyword>
<evidence type="ECO:0000256" key="2">
    <source>
        <dbReference type="ARBA" id="ARBA00022630"/>
    </source>
</evidence>
<evidence type="ECO:0000313" key="6">
    <source>
        <dbReference type="Proteomes" id="UP001202180"/>
    </source>
</evidence>
<proteinExistence type="predicted"/>
<name>A0ABT0HE14_9BACT</name>
<comment type="cofactor">
    <cofactor evidence="1">
        <name>FAD</name>
        <dbReference type="ChEBI" id="CHEBI:57692"/>
    </cofactor>
</comment>
<dbReference type="PANTHER" id="PTHR43004">
    <property type="entry name" value="TRK SYSTEM POTASSIUM UPTAKE PROTEIN"/>
    <property type="match status" value="1"/>
</dbReference>
<dbReference type="Pfam" id="PF01494">
    <property type="entry name" value="FAD_binding_3"/>
    <property type="match status" value="1"/>
</dbReference>
<dbReference type="GO" id="GO:0004497">
    <property type="term" value="F:monooxygenase activity"/>
    <property type="evidence" value="ECO:0007669"/>
    <property type="project" value="UniProtKB-KW"/>
</dbReference>
<dbReference type="Proteomes" id="UP001202180">
    <property type="component" value="Unassembled WGS sequence"/>
</dbReference>
<feature type="domain" description="FAD-binding" evidence="4">
    <location>
        <begin position="7"/>
        <end position="347"/>
    </location>
</feature>
<dbReference type="RefSeq" id="WP_248475247.1">
    <property type="nucleotide sequence ID" value="NZ_JALPRF010000001.1"/>
</dbReference>
<accession>A0ABT0HE14</accession>
<organism evidence="5 6">
    <name type="scientific">Spirosoma liriopis</name>
    <dbReference type="NCBI Taxonomy" id="2937440"/>
    <lineage>
        <taxon>Bacteria</taxon>
        <taxon>Pseudomonadati</taxon>
        <taxon>Bacteroidota</taxon>
        <taxon>Cytophagia</taxon>
        <taxon>Cytophagales</taxon>
        <taxon>Cytophagaceae</taxon>
        <taxon>Spirosoma</taxon>
    </lineage>
</organism>
<dbReference type="SUPFAM" id="SSF51905">
    <property type="entry name" value="FAD/NAD(P)-binding domain"/>
    <property type="match status" value="1"/>
</dbReference>
<dbReference type="PANTHER" id="PTHR43004:SF19">
    <property type="entry name" value="BINDING MONOOXYGENASE, PUTATIVE (JCVI)-RELATED"/>
    <property type="match status" value="1"/>
</dbReference>
<keyword evidence="5" id="KW-0503">Monooxygenase</keyword>
<keyword evidence="3" id="KW-0274">FAD</keyword>
<sequence>MPTSLHTDVLLVGAGPTGLSLACQFLRHGVDFILIDKGEGITPYSKAIGVQARTLEIYEQIGLAKSLIEKGNIAEKAQLLEDGKVRGEVALATVGQGQSPYPFLLLVEQSQHEQLLYTFLKQQGKSVQWKTSLDQFSQTSEGVTAHVTTPTGDQQTITAKYLVGCDGAKSVVRHTLGLSFAGSTLERLFYVADVHINWPLDHNSVRICLAKATLTAFFPLPGENRYRIVGTFPENDQQAEGTVLYEAIERQIKADTKLALDITQVNWFSTYKVHSRRVSAFSDGRCFVAGDAAHIHTPAGGQGMNTGIQDGYNLAWKLAFVLNHQADDRLLSTYNEERSANAKHLLETTDRMFDFGASPDWFLVNLRTYVIPYVAHVLLGLDVVKKAVFPLISQIGINYRSSSLSESGIHPFSKVQAGDRMPYALIDGESIIMGCATRNFICLSLAMRLKTIRISSMRLSTEINPFWTSITTRFRPPFNRCLL</sequence>
<dbReference type="EMBL" id="JALPRF010000001">
    <property type="protein sequence ID" value="MCK8490409.1"/>
    <property type="molecule type" value="Genomic_DNA"/>
</dbReference>
<evidence type="ECO:0000256" key="1">
    <source>
        <dbReference type="ARBA" id="ARBA00001974"/>
    </source>
</evidence>
<evidence type="ECO:0000259" key="4">
    <source>
        <dbReference type="Pfam" id="PF01494"/>
    </source>
</evidence>
<protein>
    <submittedName>
        <fullName evidence="5">FAD-dependent monooxygenase</fullName>
    </submittedName>
</protein>
<evidence type="ECO:0000256" key="3">
    <source>
        <dbReference type="ARBA" id="ARBA00022827"/>
    </source>
</evidence>
<reference evidence="5 6" key="1">
    <citation type="submission" date="2022-04" db="EMBL/GenBank/DDBJ databases">
        <title>Spirosoma sp. strain RP8 genome sequencing and assembly.</title>
        <authorList>
            <person name="Jung Y."/>
        </authorList>
    </citation>
    <scope>NUCLEOTIDE SEQUENCE [LARGE SCALE GENOMIC DNA]</scope>
    <source>
        <strain evidence="5 6">RP8</strain>
    </source>
</reference>
<dbReference type="InterPro" id="IPR002938">
    <property type="entry name" value="FAD-bd"/>
</dbReference>